<feature type="domain" description="Acyltransferase 3" evidence="2">
    <location>
        <begin position="9"/>
        <end position="313"/>
    </location>
</feature>
<evidence type="ECO:0000313" key="3">
    <source>
        <dbReference type="EMBL" id="TDO19017.1"/>
    </source>
</evidence>
<dbReference type="InterPro" id="IPR052734">
    <property type="entry name" value="Nod_factor_acetyltransferase"/>
</dbReference>
<sequence length="343" mass="39716">MSNLKSRLLYVDLLRGMAILLVVVGHFIQENSVQSASSPLFGWIYGFHMPLFMFISGYMAFKTTRVDNFTDFLSFLKNRSLGLLVPYFAWPLIVDNFFFTSHRKSDLLEVAVDLTHKWNHLWFLWYLFFLLLAYVAFYAISNLINKKRLLLMDIIVTSFIMAILAVIKFFRLPFPADIDSFLLYFIFFFTGIFISKYPLLSGLILNKFTFSLVLLIFFVFSGRYNYVDTSSMNKVIKMVVSMTAIASLYYLANTIVLHPYVEKYLRLWGRNSIVIYTTHFTMIKFLAGFTIMSNLFLLPMVLISLIGSIIIITACMAVLSLVELNPLLNLILYGHRDKKAKKA</sequence>
<feature type="transmembrane region" description="Helical" evidence="1">
    <location>
        <begin position="40"/>
        <end position="61"/>
    </location>
</feature>
<name>A0A4R6IBU6_9SPHI</name>
<dbReference type="Proteomes" id="UP000295499">
    <property type="component" value="Unassembled WGS sequence"/>
</dbReference>
<keyword evidence="3" id="KW-0808">Transferase</keyword>
<dbReference type="EMBL" id="SNWM01000008">
    <property type="protein sequence ID" value="TDO19017.1"/>
    <property type="molecule type" value="Genomic_DNA"/>
</dbReference>
<feature type="transmembrane region" description="Helical" evidence="1">
    <location>
        <begin position="149"/>
        <end position="169"/>
    </location>
</feature>
<evidence type="ECO:0000313" key="4">
    <source>
        <dbReference type="Proteomes" id="UP000295499"/>
    </source>
</evidence>
<gene>
    <name evidence="3" type="ORF">CLV32_4639</name>
</gene>
<dbReference type="GO" id="GO:0016747">
    <property type="term" value="F:acyltransferase activity, transferring groups other than amino-acyl groups"/>
    <property type="evidence" value="ECO:0007669"/>
    <property type="project" value="InterPro"/>
</dbReference>
<comment type="caution">
    <text evidence="3">The sequence shown here is derived from an EMBL/GenBank/DDBJ whole genome shotgun (WGS) entry which is preliminary data.</text>
</comment>
<reference evidence="3 4" key="1">
    <citation type="submission" date="2019-03" db="EMBL/GenBank/DDBJ databases">
        <title>Genomic Encyclopedia of Archaeal and Bacterial Type Strains, Phase II (KMG-II): from individual species to whole genera.</title>
        <authorList>
            <person name="Goeker M."/>
        </authorList>
    </citation>
    <scope>NUCLEOTIDE SEQUENCE [LARGE SCALE GENOMIC DNA]</scope>
    <source>
        <strain evidence="3 4">DSM 19034</strain>
    </source>
</reference>
<dbReference type="Pfam" id="PF01757">
    <property type="entry name" value="Acyl_transf_3"/>
    <property type="match status" value="1"/>
</dbReference>
<feature type="transmembrane region" description="Helical" evidence="1">
    <location>
        <begin position="302"/>
        <end position="332"/>
    </location>
</feature>
<dbReference type="OrthoDB" id="9809782at2"/>
<organism evidence="3 4">
    <name type="scientific">Pedobacter duraquae</name>
    <dbReference type="NCBI Taxonomy" id="425511"/>
    <lineage>
        <taxon>Bacteria</taxon>
        <taxon>Pseudomonadati</taxon>
        <taxon>Bacteroidota</taxon>
        <taxon>Sphingobacteriia</taxon>
        <taxon>Sphingobacteriales</taxon>
        <taxon>Sphingobacteriaceae</taxon>
        <taxon>Pedobacter</taxon>
    </lineage>
</organism>
<feature type="transmembrane region" description="Helical" evidence="1">
    <location>
        <begin position="208"/>
        <end position="226"/>
    </location>
</feature>
<feature type="transmembrane region" description="Helical" evidence="1">
    <location>
        <begin position="181"/>
        <end position="199"/>
    </location>
</feature>
<keyword evidence="1" id="KW-0812">Transmembrane</keyword>
<feature type="transmembrane region" description="Helical" evidence="1">
    <location>
        <begin position="238"/>
        <end position="261"/>
    </location>
</feature>
<feature type="transmembrane region" description="Helical" evidence="1">
    <location>
        <begin position="273"/>
        <end position="296"/>
    </location>
</feature>
<feature type="transmembrane region" description="Helical" evidence="1">
    <location>
        <begin position="120"/>
        <end position="140"/>
    </location>
</feature>
<evidence type="ECO:0000256" key="1">
    <source>
        <dbReference type="SAM" id="Phobius"/>
    </source>
</evidence>
<feature type="transmembrane region" description="Helical" evidence="1">
    <location>
        <begin position="81"/>
        <end position="100"/>
    </location>
</feature>
<dbReference type="RefSeq" id="WP_133559233.1">
    <property type="nucleotide sequence ID" value="NZ_SNWM01000008.1"/>
</dbReference>
<keyword evidence="1" id="KW-1133">Transmembrane helix</keyword>
<dbReference type="PANTHER" id="PTHR37312:SF1">
    <property type="entry name" value="MEMBRANE-BOUND ACYLTRANSFERASE YKRP-RELATED"/>
    <property type="match status" value="1"/>
</dbReference>
<keyword evidence="1" id="KW-0472">Membrane</keyword>
<evidence type="ECO:0000259" key="2">
    <source>
        <dbReference type="Pfam" id="PF01757"/>
    </source>
</evidence>
<protein>
    <submittedName>
        <fullName evidence="3">Fucose 4-O-acetylase-like acetyltransferase</fullName>
    </submittedName>
</protein>
<dbReference type="AlphaFoldDB" id="A0A4R6IBU6"/>
<accession>A0A4R6IBU6</accession>
<proteinExistence type="predicted"/>
<feature type="transmembrane region" description="Helical" evidence="1">
    <location>
        <begin position="7"/>
        <end position="28"/>
    </location>
</feature>
<dbReference type="PANTHER" id="PTHR37312">
    <property type="entry name" value="MEMBRANE-BOUND ACYLTRANSFERASE YKRP-RELATED"/>
    <property type="match status" value="1"/>
</dbReference>
<keyword evidence="4" id="KW-1185">Reference proteome</keyword>
<dbReference type="InterPro" id="IPR002656">
    <property type="entry name" value="Acyl_transf_3_dom"/>
</dbReference>